<dbReference type="SMART" id="SM00644">
    <property type="entry name" value="Ami_2"/>
    <property type="match status" value="1"/>
</dbReference>
<dbReference type="EMBL" id="OR420737">
    <property type="protein sequence ID" value="WMM95050.1"/>
    <property type="molecule type" value="Genomic_DNA"/>
</dbReference>
<evidence type="ECO:0000259" key="4">
    <source>
        <dbReference type="SMART" id="SM00644"/>
    </source>
</evidence>
<dbReference type="InterPro" id="IPR036505">
    <property type="entry name" value="Amidase/PGRP_sf"/>
</dbReference>
<dbReference type="GO" id="GO:0008270">
    <property type="term" value="F:zinc ion binding"/>
    <property type="evidence" value="ECO:0007669"/>
    <property type="project" value="InterPro"/>
</dbReference>
<keyword evidence="3" id="KW-0081">Bacteriolytic enzyme</keyword>
<name>A0AAX3ZVI5_9CAUD</name>
<evidence type="ECO:0000259" key="5">
    <source>
        <dbReference type="SMART" id="SM00701"/>
    </source>
</evidence>
<dbReference type="PANTHER" id="PTHR11022:SF41">
    <property type="entry name" value="PEPTIDOGLYCAN-RECOGNITION PROTEIN LC-RELATED"/>
    <property type="match status" value="1"/>
</dbReference>
<evidence type="ECO:0000256" key="3">
    <source>
        <dbReference type="ARBA" id="ARBA00022638"/>
    </source>
</evidence>
<dbReference type="Gene3D" id="3.40.80.10">
    <property type="entry name" value="Peptidoglycan recognition protein-like"/>
    <property type="match status" value="1"/>
</dbReference>
<dbReference type="InterPro" id="IPR006619">
    <property type="entry name" value="PGRP_domain_met/bac"/>
</dbReference>
<evidence type="ECO:0000313" key="6">
    <source>
        <dbReference type="EMBL" id="WMM95050.1"/>
    </source>
</evidence>
<protein>
    <submittedName>
        <fullName evidence="6">Lysozyme</fullName>
    </submittedName>
</protein>
<feature type="domain" description="N-acetylmuramoyl-L-alanine amidase" evidence="4">
    <location>
        <begin position="1"/>
        <end position="128"/>
    </location>
</feature>
<dbReference type="GO" id="GO:0042742">
    <property type="term" value="P:defense response to bacterium"/>
    <property type="evidence" value="ECO:0007669"/>
    <property type="project" value="UniProtKB-KW"/>
</dbReference>
<dbReference type="Pfam" id="PF01510">
    <property type="entry name" value="Amidase_2"/>
    <property type="match status" value="1"/>
</dbReference>
<dbReference type="GO" id="GO:0009253">
    <property type="term" value="P:peptidoglycan catabolic process"/>
    <property type="evidence" value="ECO:0007669"/>
    <property type="project" value="InterPro"/>
</dbReference>
<sequence length="144" mass="16514">MSNIKYIIVHCSYTPDNMDIGVETIDRWHREKGWMGCGYHAVIKRDGTVELGRPLDKNGAHVKGMNSSSKGICLIGGMNRSKDGPALNFTDEQYESLRDLIDQWKDWHFPTAKVKGHTDFDKGKTCPNFDAELWYNEDKLEKTF</sequence>
<dbReference type="InterPro" id="IPR015510">
    <property type="entry name" value="PGRP"/>
</dbReference>
<evidence type="ECO:0000256" key="2">
    <source>
        <dbReference type="ARBA" id="ARBA00022529"/>
    </source>
</evidence>
<reference evidence="6 7" key="1">
    <citation type="submission" date="2023-08" db="EMBL/GenBank/DDBJ databases">
        <authorList>
            <person name="Du S."/>
            <person name="Wu Z."/>
            <person name="Wu Y."/>
            <person name="Yang M."/>
            <person name="Shao J."/>
            <person name="Liu H."/>
            <person name="Zhao Y."/>
            <person name="Zhang Z."/>
        </authorList>
    </citation>
    <scope>NUCLEOTIDE SEQUENCE [LARGE SCALE GENOMIC DNA]</scope>
</reference>
<evidence type="ECO:0000256" key="1">
    <source>
        <dbReference type="ARBA" id="ARBA00007553"/>
    </source>
</evidence>
<dbReference type="InterPro" id="IPR002502">
    <property type="entry name" value="Amidase_domain"/>
</dbReference>
<accession>A0AAX3ZVI5</accession>
<dbReference type="SUPFAM" id="SSF55846">
    <property type="entry name" value="N-acetylmuramoyl-L-alanine amidase-like"/>
    <property type="match status" value="1"/>
</dbReference>
<dbReference type="CDD" id="cd06583">
    <property type="entry name" value="PGRP"/>
    <property type="match status" value="1"/>
</dbReference>
<dbReference type="SMART" id="SM00701">
    <property type="entry name" value="PGRP"/>
    <property type="match status" value="1"/>
</dbReference>
<dbReference type="PANTHER" id="PTHR11022">
    <property type="entry name" value="PEPTIDOGLYCAN RECOGNITION PROTEIN"/>
    <property type="match status" value="1"/>
</dbReference>
<dbReference type="GO" id="GO:0008745">
    <property type="term" value="F:N-acetylmuramoyl-L-alanine amidase activity"/>
    <property type="evidence" value="ECO:0007669"/>
    <property type="project" value="InterPro"/>
</dbReference>
<gene>
    <name evidence="6" type="ORF">CRP171_gp11</name>
</gene>
<keyword evidence="7" id="KW-1185">Reference proteome</keyword>
<proteinExistence type="inferred from homology"/>
<evidence type="ECO:0000313" key="7">
    <source>
        <dbReference type="Proteomes" id="UP001304187"/>
    </source>
</evidence>
<keyword evidence="2" id="KW-0929">Antimicrobial</keyword>
<feature type="domain" description="Peptidoglycan recognition protein family" evidence="5">
    <location>
        <begin position="2"/>
        <end position="121"/>
    </location>
</feature>
<dbReference type="GO" id="GO:0001897">
    <property type="term" value="P:symbiont-mediated cytolysis of host cell"/>
    <property type="evidence" value="ECO:0007669"/>
    <property type="project" value="UniProtKB-ARBA"/>
</dbReference>
<comment type="similarity">
    <text evidence="1">Belongs to the N-acetylmuramoyl-L-alanine amidase 2 family.</text>
</comment>
<organism evidence="6 7">
    <name type="scientific">Roseobacter phage CRP-171</name>
    <dbReference type="NCBI Taxonomy" id="3072846"/>
    <lineage>
        <taxon>Viruses</taxon>
        <taxon>Duplodnaviria</taxon>
        <taxon>Heunggongvirae</taxon>
        <taxon>Uroviricota</taxon>
        <taxon>Caudoviricetes</taxon>
        <taxon>Autographivirales</taxon>
        <taxon>Autographivirales incertae sedis</taxon>
        <taxon>Oceanidvirus</taxon>
        <taxon>Oceanidvirus CRP171</taxon>
    </lineage>
</organism>
<dbReference type="Proteomes" id="UP001304187">
    <property type="component" value="Segment"/>
</dbReference>